<dbReference type="PANTHER" id="PTHR44591">
    <property type="entry name" value="STRESS RESPONSE REGULATOR PROTEIN 1"/>
    <property type="match status" value="1"/>
</dbReference>
<dbReference type="SUPFAM" id="SSF52172">
    <property type="entry name" value="CheY-like"/>
    <property type="match status" value="1"/>
</dbReference>
<feature type="domain" description="Response regulatory" evidence="3">
    <location>
        <begin position="8"/>
        <end position="126"/>
    </location>
</feature>
<keyword evidence="5" id="KW-1185">Reference proteome</keyword>
<evidence type="ECO:0000313" key="5">
    <source>
        <dbReference type="Proteomes" id="UP001165648"/>
    </source>
</evidence>
<accession>A0ABT3W9A5</accession>
<proteinExistence type="predicted"/>
<dbReference type="InterPro" id="IPR011006">
    <property type="entry name" value="CheY-like_superfamily"/>
</dbReference>
<reference evidence="4 5" key="1">
    <citation type="submission" date="2022-07" db="EMBL/GenBank/DDBJ databases">
        <title>Bombella genomes.</title>
        <authorList>
            <person name="Harer L."/>
            <person name="Styblova S."/>
            <person name="Ehrmann M."/>
        </authorList>
    </citation>
    <scope>NUCLEOTIDE SEQUENCE [LARGE SCALE GENOMIC DNA]</scope>
    <source>
        <strain evidence="4 5">TMW 2.2558</strain>
    </source>
</reference>
<evidence type="ECO:0000313" key="4">
    <source>
        <dbReference type="EMBL" id="MCX5614974.1"/>
    </source>
</evidence>
<feature type="modified residue" description="4-aspartylphosphate" evidence="2">
    <location>
        <position position="59"/>
    </location>
</feature>
<comment type="caution">
    <text evidence="4">The sequence shown here is derived from an EMBL/GenBank/DDBJ whole genome shotgun (WGS) entry which is preliminary data.</text>
</comment>
<dbReference type="InterPro" id="IPR050595">
    <property type="entry name" value="Bact_response_regulator"/>
</dbReference>
<evidence type="ECO:0000259" key="3">
    <source>
        <dbReference type="PROSITE" id="PS50110"/>
    </source>
</evidence>
<dbReference type="RefSeq" id="WP_099026891.1">
    <property type="nucleotide sequence ID" value="NZ_JANIDW010000003.1"/>
</dbReference>
<dbReference type="Proteomes" id="UP001165648">
    <property type="component" value="Unassembled WGS sequence"/>
</dbReference>
<dbReference type="PANTHER" id="PTHR44591:SF3">
    <property type="entry name" value="RESPONSE REGULATORY DOMAIN-CONTAINING PROTEIN"/>
    <property type="match status" value="1"/>
</dbReference>
<gene>
    <name evidence="4" type="ORF">NQF64_06935</name>
</gene>
<dbReference type="Gene3D" id="3.40.50.2300">
    <property type="match status" value="1"/>
</dbReference>
<dbReference type="Pfam" id="PF00072">
    <property type="entry name" value="Response_reg"/>
    <property type="match status" value="1"/>
</dbReference>
<organism evidence="4 5">
    <name type="scientific">Bombella saccharophila</name>
    <dbReference type="NCBI Taxonomy" id="2967338"/>
    <lineage>
        <taxon>Bacteria</taxon>
        <taxon>Pseudomonadati</taxon>
        <taxon>Pseudomonadota</taxon>
        <taxon>Alphaproteobacteria</taxon>
        <taxon>Acetobacterales</taxon>
        <taxon>Acetobacteraceae</taxon>
        <taxon>Bombella</taxon>
    </lineage>
</organism>
<sequence length="127" mass="13881">MAGKQAVRVLTVDDSRTMLGMLRKALGDAGYDVIQGSDGVEGLEVLQQADPAPQAIITDINMPRMDGFQFIEAVRALEAFAHIPIICLTTEIDEEKKKRARSLGATGWIAKPFNAEKLVWAIQRVTA</sequence>
<protein>
    <submittedName>
        <fullName evidence="4">Response regulator</fullName>
    </submittedName>
</protein>
<keyword evidence="1 2" id="KW-0597">Phosphoprotein</keyword>
<dbReference type="EMBL" id="JANIDW010000003">
    <property type="protein sequence ID" value="MCX5614974.1"/>
    <property type="molecule type" value="Genomic_DNA"/>
</dbReference>
<dbReference type="PROSITE" id="PS50110">
    <property type="entry name" value="RESPONSE_REGULATORY"/>
    <property type="match status" value="1"/>
</dbReference>
<name>A0ABT3W9A5_9PROT</name>
<evidence type="ECO:0000256" key="1">
    <source>
        <dbReference type="ARBA" id="ARBA00022553"/>
    </source>
</evidence>
<evidence type="ECO:0000256" key="2">
    <source>
        <dbReference type="PROSITE-ProRule" id="PRU00169"/>
    </source>
</evidence>
<dbReference type="SMART" id="SM00448">
    <property type="entry name" value="REC"/>
    <property type="match status" value="1"/>
</dbReference>
<dbReference type="InterPro" id="IPR001789">
    <property type="entry name" value="Sig_transdc_resp-reg_receiver"/>
</dbReference>